<dbReference type="InterPro" id="IPR001727">
    <property type="entry name" value="GDT1-like"/>
</dbReference>
<evidence type="ECO:0000256" key="6">
    <source>
        <dbReference type="RuleBase" id="RU365102"/>
    </source>
</evidence>
<evidence type="ECO:0000313" key="8">
    <source>
        <dbReference type="Proteomes" id="UP000596074"/>
    </source>
</evidence>
<keyword evidence="8" id="KW-1185">Reference proteome</keyword>
<dbReference type="Pfam" id="PF01169">
    <property type="entry name" value="GDT1"/>
    <property type="match status" value="2"/>
</dbReference>
<dbReference type="RefSeq" id="WP_228345868.1">
    <property type="nucleotide sequence ID" value="NZ_CP046056.1"/>
</dbReference>
<gene>
    <name evidence="7" type="ORF">GJQ55_02110</name>
</gene>
<dbReference type="PANTHER" id="PTHR12608">
    <property type="entry name" value="TRANSMEMBRANE PROTEIN HTP-1 RELATED"/>
    <property type="match status" value="1"/>
</dbReference>
<sequence>MSLYSASLLDSVQHSAFLTSTLAVAVAEIGDKTQLLSLLLAARFHKKRAIVAGILLATLLNHAASAWLGVWLGQSLQLWLQGDAARWLLVAGFALMAVWVLVPDKDDDSVDTHQAWGAFAATTVLFFLAEIGDKTQVATVLLAAEFSSVLWVTLGTTLGMLIANVPVVYYGQRLMQHLPLALARYITSAVFAVLAVWILLS</sequence>
<evidence type="ECO:0000256" key="2">
    <source>
        <dbReference type="ARBA" id="ARBA00009190"/>
    </source>
</evidence>
<dbReference type="Proteomes" id="UP000596074">
    <property type="component" value="Chromosome"/>
</dbReference>
<evidence type="ECO:0000256" key="1">
    <source>
        <dbReference type="ARBA" id="ARBA00004141"/>
    </source>
</evidence>
<evidence type="ECO:0000256" key="3">
    <source>
        <dbReference type="ARBA" id="ARBA00022692"/>
    </source>
</evidence>
<organism evidence="7 8">
    <name type="scientific">Venatoribacter cucullus</name>
    <dbReference type="NCBI Taxonomy" id="2661630"/>
    <lineage>
        <taxon>Bacteria</taxon>
        <taxon>Pseudomonadati</taxon>
        <taxon>Pseudomonadota</taxon>
        <taxon>Gammaproteobacteria</taxon>
        <taxon>Oceanospirillales</taxon>
        <taxon>Oceanospirillaceae</taxon>
        <taxon>Venatoribacter</taxon>
    </lineage>
</organism>
<dbReference type="GO" id="GO:0016020">
    <property type="term" value="C:membrane"/>
    <property type="evidence" value="ECO:0007669"/>
    <property type="project" value="UniProtKB-SubCell"/>
</dbReference>
<protein>
    <recommendedName>
        <fullName evidence="6">GDT1 family protein</fullName>
    </recommendedName>
</protein>
<feature type="transmembrane region" description="Helical" evidence="6">
    <location>
        <begin position="50"/>
        <end position="72"/>
    </location>
</feature>
<keyword evidence="3 6" id="KW-0812">Transmembrane</keyword>
<evidence type="ECO:0000256" key="4">
    <source>
        <dbReference type="ARBA" id="ARBA00022989"/>
    </source>
</evidence>
<dbReference type="PANTHER" id="PTHR12608:SF1">
    <property type="entry name" value="TRANSMEMBRANE PROTEIN 165"/>
    <property type="match status" value="1"/>
</dbReference>
<feature type="transmembrane region" description="Helical" evidence="6">
    <location>
        <begin position="149"/>
        <end position="170"/>
    </location>
</feature>
<feature type="transmembrane region" description="Helical" evidence="6">
    <location>
        <begin position="84"/>
        <end position="102"/>
    </location>
</feature>
<feature type="transmembrane region" description="Helical" evidence="6">
    <location>
        <begin position="182"/>
        <end position="200"/>
    </location>
</feature>
<name>A0A9X7UUZ1_9GAMM</name>
<keyword evidence="4 6" id="KW-1133">Transmembrane helix</keyword>
<dbReference type="GO" id="GO:0046873">
    <property type="term" value="F:metal ion transmembrane transporter activity"/>
    <property type="evidence" value="ECO:0007669"/>
    <property type="project" value="InterPro"/>
</dbReference>
<accession>A0A9X7UUZ1</accession>
<dbReference type="KEGG" id="vcw:GJQ55_02110"/>
<proteinExistence type="inferred from homology"/>
<dbReference type="AlphaFoldDB" id="A0A9X7UUZ1"/>
<reference evidence="7 8" key="1">
    <citation type="submission" date="2019-11" db="EMBL/GenBank/DDBJ databases">
        <title>Venatorbacter sp. nov. a predator of Campylobacter and other Gram-negative bacteria.</title>
        <authorList>
            <person name="Saeedi A."/>
            <person name="Cummings N.J."/>
            <person name="Connerton I.F."/>
            <person name="Connerton P.L."/>
        </authorList>
    </citation>
    <scope>NUCLEOTIDE SEQUENCE [LARGE SCALE GENOMIC DNA]</scope>
    <source>
        <strain evidence="7">XL5</strain>
    </source>
</reference>
<feature type="transmembrane region" description="Helical" evidence="6">
    <location>
        <begin position="114"/>
        <end position="129"/>
    </location>
</feature>
<evidence type="ECO:0000256" key="5">
    <source>
        <dbReference type="ARBA" id="ARBA00023136"/>
    </source>
</evidence>
<comment type="subcellular location">
    <subcellularLocation>
        <location evidence="1 6">Membrane</location>
        <topology evidence="1 6">Multi-pass membrane protein</topology>
    </subcellularLocation>
</comment>
<evidence type="ECO:0000313" key="7">
    <source>
        <dbReference type="EMBL" id="QQD23343.1"/>
    </source>
</evidence>
<dbReference type="EMBL" id="CP046056">
    <property type="protein sequence ID" value="QQD23343.1"/>
    <property type="molecule type" value="Genomic_DNA"/>
</dbReference>
<keyword evidence="5 6" id="KW-0472">Membrane</keyword>
<comment type="similarity">
    <text evidence="2 6">Belongs to the GDT1 family.</text>
</comment>